<dbReference type="EMBL" id="JABTCG010000006">
    <property type="protein sequence ID" value="MBD0852216.1"/>
    <property type="molecule type" value="Genomic_DNA"/>
</dbReference>
<dbReference type="RefSeq" id="WP_188315343.1">
    <property type="nucleotide sequence ID" value="NZ_JABTCG010000006.1"/>
</dbReference>
<name>A0ABR7VFW5_9FLAO</name>
<protein>
    <submittedName>
        <fullName evidence="2">Uncharacterized protein</fullName>
    </submittedName>
</protein>
<evidence type="ECO:0000313" key="3">
    <source>
        <dbReference type="Proteomes" id="UP000598350"/>
    </source>
</evidence>
<organism evidence="2 3">
    <name type="scientific">Maribacter arenosus</name>
    <dbReference type="NCBI Taxonomy" id="1854708"/>
    <lineage>
        <taxon>Bacteria</taxon>
        <taxon>Pseudomonadati</taxon>
        <taxon>Bacteroidota</taxon>
        <taxon>Flavobacteriia</taxon>
        <taxon>Flavobacteriales</taxon>
        <taxon>Flavobacteriaceae</taxon>
        <taxon>Maribacter</taxon>
    </lineage>
</organism>
<evidence type="ECO:0000313" key="2">
    <source>
        <dbReference type="EMBL" id="MBD0852216.1"/>
    </source>
</evidence>
<sequence>MSATLLGMSFALYEWNLRNQKMLLFFPSIQSAKNHLRKKDGLGNIGGKKDRNKTRNERINKTKDNEI</sequence>
<evidence type="ECO:0000256" key="1">
    <source>
        <dbReference type="SAM" id="MobiDB-lite"/>
    </source>
</evidence>
<reference evidence="2 3" key="1">
    <citation type="submission" date="2020-05" db="EMBL/GenBank/DDBJ databases">
        <title>The draft genome sequence of Maribacter arenosus CAU 1321.</title>
        <authorList>
            <person name="Mu L."/>
        </authorList>
    </citation>
    <scope>NUCLEOTIDE SEQUENCE [LARGE SCALE GENOMIC DNA]</scope>
    <source>
        <strain evidence="2 3">CAU 1321</strain>
    </source>
</reference>
<feature type="compositionally biased region" description="Basic and acidic residues" evidence="1">
    <location>
        <begin position="47"/>
        <end position="67"/>
    </location>
</feature>
<proteinExistence type="predicted"/>
<comment type="caution">
    <text evidence="2">The sequence shown here is derived from an EMBL/GenBank/DDBJ whole genome shotgun (WGS) entry which is preliminary data.</text>
</comment>
<dbReference type="Proteomes" id="UP000598350">
    <property type="component" value="Unassembled WGS sequence"/>
</dbReference>
<accession>A0ABR7VFW5</accession>
<feature type="region of interest" description="Disordered" evidence="1">
    <location>
        <begin position="34"/>
        <end position="67"/>
    </location>
</feature>
<keyword evidence="3" id="KW-1185">Reference proteome</keyword>
<gene>
    <name evidence="2" type="ORF">HPE63_16155</name>
</gene>